<evidence type="ECO:0000256" key="5">
    <source>
        <dbReference type="ARBA" id="ARBA00023054"/>
    </source>
</evidence>
<dbReference type="InterPro" id="IPR000435">
    <property type="entry name" value="Tektins"/>
</dbReference>
<evidence type="ECO:0000256" key="8">
    <source>
        <dbReference type="ARBA" id="ARBA00023273"/>
    </source>
</evidence>
<reference evidence="13" key="1">
    <citation type="submission" date="2025-08" db="UniProtKB">
        <authorList>
            <consortium name="Ensembl"/>
        </authorList>
    </citation>
    <scope>IDENTIFICATION</scope>
</reference>
<proteinExistence type="inferred from homology"/>
<evidence type="ECO:0000256" key="11">
    <source>
        <dbReference type="RuleBase" id="RU367040"/>
    </source>
</evidence>
<evidence type="ECO:0000313" key="14">
    <source>
        <dbReference type="Proteomes" id="UP000694565"/>
    </source>
</evidence>
<reference evidence="13" key="2">
    <citation type="submission" date="2025-09" db="UniProtKB">
        <authorList>
            <consortium name="Ensembl"/>
        </authorList>
    </citation>
    <scope>IDENTIFICATION</scope>
</reference>
<keyword evidence="8 11" id="KW-0966">Cell projection</keyword>
<dbReference type="GO" id="GO:0005930">
    <property type="term" value="C:axoneme"/>
    <property type="evidence" value="ECO:0007669"/>
    <property type="project" value="UniProtKB-SubCell"/>
</dbReference>
<evidence type="ECO:0000313" key="13">
    <source>
        <dbReference type="Ensembl" id="ENSCLMP00005025149.1"/>
    </source>
</evidence>
<protein>
    <recommendedName>
        <fullName evidence="11">Tektin</fullName>
    </recommendedName>
</protein>
<dbReference type="Pfam" id="PF03148">
    <property type="entry name" value="Tektin"/>
    <property type="match status" value="1"/>
</dbReference>
<dbReference type="AlphaFoldDB" id="A0A8C3G069"/>
<dbReference type="GO" id="GO:0005634">
    <property type="term" value="C:nucleus"/>
    <property type="evidence" value="ECO:0007669"/>
    <property type="project" value="TreeGrafter"/>
</dbReference>
<evidence type="ECO:0000256" key="1">
    <source>
        <dbReference type="ARBA" id="ARBA00004611"/>
    </source>
</evidence>
<dbReference type="GeneTree" id="ENSGT00950000182894"/>
<name>A0A8C3G069_CYCLU</name>
<keyword evidence="3" id="KW-0963">Cytoplasm</keyword>
<comment type="subcellular location">
    <subcellularLocation>
        <location evidence="11">Cytoplasm</location>
        <location evidence="11">Cytoskeleton</location>
        <location evidence="11">Cilium axoneme</location>
    </subcellularLocation>
    <subcellularLocation>
        <location evidence="1">Cytoplasm</location>
        <location evidence="1">Cytoskeleton</location>
        <location evidence="1">Flagellum axoneme</location>
    </subcellularLocation>
</comment>
<keyword evidence="6 11" id="KW-0969">Cilium</keyword>
<evidence type="ECO:0000256" key="10">
    <source>
        <dbReference type="ARBA" id="ARBA00046435"/>
    </source>
</evidence>
<evidence type="ECO:0000256" key="3">
    <source>
        <dbReference type="ARBA" id="ARBA00022490"/>
    </source>
</evidence>
<comment type="function">
    <text evidence="9">Microtubule inner protein (MIP) part of the dynein-decorated doublet microtubules (DMTs) in cilia and flagellar axoneme. Forms filamentous polymers in the walls of ciliary and flagellar microtubules.</text>
</comment>
<feature type="coiled-coil region" evidence="12">
    <location>
        <begin position="330"/>
        <end position="360"/>
    </location>
</feature>
<dbReference type="PRINTS" id="PR00511">
    <property type="entry name" value="TEKTIN"/>
</dbReference>
<evidence type="ECO:0000256" key="6">
    <source>
        <dbReference type="ARBA" id="ARBA00023069"/>
    </source>
</evidence>
<dbReference type="InterPro" id="IPR048256">
    <property type="entry name" value="Tektin-like"/>
</dbReference>
<evidence type="ECO:0000256" key="4">
    <source>
        <dbReference type="ARBA" id="ARBA00022846"/>
    </source>
</evidence>
<comment type="subunit">
    <text evidence="10">Microtubule inner protein component of sperm flagellar doublet microtubules.</text>
</comment>
<keyword evidence="7" id="KW-0206">Cytoskeleton</keyword>
<dbReference type="GO" id="GO:0015630">
    <property type="term" value="C:microtubule cytoskeleton"/>
    <property type="evidence" value="ECO:0007669"/>
    <property type="project" value="UniProtKB-UniRule"/>
</dbReference>
<comment type="similarity">
    <text evidence="2 11">Belongs to the tektin family.</text>
</comment>
<evidence type="ECO:0000256" key="9">
    <source>
        <dbReference type="ARBA" id="ARBA00045224"/>
    </source>
</evidence>
<evidence type="ECO:0000256" key="7">
    <source>
        <dbReference type="ARBA" id="ARBA00023212"/>
    </source>
</evidence>
<evidence type="ECO:0000256" key="12">
    <source>
        <dbReference type="SAM" id="Coils"/>
    </source>
</evidence>
<dbReference type="Proteomes" id="UP000694565">
    <property type="component" value="Unplaced"/>
</dbReference>
<dbReference type="PANTHER" id="PTHR19960">
    <property type="entry name" value="TEKTIN"/>
    <property type="match status" value="1"/>
</dbReference>
<dbReference type="Ensembl" id="ENSCLMT00005026283.1">
    <property type="protein sequence ID" value="ENSCLMP00005025149.1"/>
    <property type="gene ID" value="ENSCLMG00005012342.1"/>
</dbReference>
<dbReference type="PANTHER" id="PTHR19960:SF25">
    <property type="entry name" value="TEKTIN-1"/>
    <property type="match status" value="1"/>
</dbReference>
<dbReference type="GO" id="GO:0060294">
    <property type="term" value="P:cilium movement involved in cell motility"/>
    <property type="evidence" value="ECO:0007669"/>
    <property type="project" value="UniProtKB-UniRule"/>
</dbReference>
<keyword evidence="14" id="KW-1185">Reference proteome</keyword>
<evidence type="ECO:0000256" key="2">
    <source>
        <dbReference type="ARBA" id="ARBA00007209"/>
    </source>
</evidence>
<organism evidence="13 14">
    <name type="scientific">Cyclopterus lumpus</name>
    <name type="common">Lumpsucker</name>
    <dbReference type="NCBI Taxonomy" id="8103"/>
    <lineage>
        <taxon>Eukaryota</taxon>
        <taxon>Metazoa</taxon>
        <taxon>Chordata</taxon>
        <taxon>Craniata</taxon>
        <taxon>Vertebrata</taxon>
        <taxon>Euteleostomi</taxon>
        <taxon>Actinopterygii</taxon>
        <taxon>Neopterygii</taxon>
        <taxon>Teleostei</taxon>
        <taxon>Neoteleostei</taxon>
        <taxon>Acanthomorphata</taxon>
        <taxon>Eupercaria</taxon>
        <taxon>Perciformes</taxon>
        <taxon>Cottioidei</taxon>
        <taxon>Cottales</taxon>
        <taxon>Cyclopteridae</taxon>
        <taxon>Cyclopterus</taxon>
    </lineage>
</organism>
<accession>A0A8C3G069</accession>
<keyword evidence="4 11" id="KW-0282">Flagellum</keyword>
<dbReference type="GO" id="GO:0060271">
    <property type="term" value="P:cilium assembly"/>
    <property type="evidence" value="ECO:0007669"/>
    <property type="project" value="UniProtKB-UniRule"/>
</dbReference>
<sequence length="391" mass="44454">FGRFSTAPPGDGSNLENMEFMRNHSELFRAECVRLITDTDTSCKRMQNDDSKRLGQRVRDIQFVKKELEMKLGEIVVEIELLETSQSREANALEACKEPLRVTVLCLEERMKRFPSERRHDEVDRELLKETEVIQAATLLLQTVAEQIAEQLRLNRSIQHQLEQDLQEKSEAQCIDNSCVLMTTRSTDNPGQCGVNRSLSVTPEQWENITDINMAKAEQQKADSMALRAMVESLLEQMAADMKKQARATAAALQLNVWEIKAARSQMTEQLATILCELSSQQQVRGDLQTAVSENQCVLGLAQARLALRLQRPSKEQCLDPAQCQLLTEVQQLNAHIAKLREAVAQSEEEQRALVRCQRELQANMELKTSSLYIDEVVCARHRDPLIMLSF</sequence>
<keyword evidence="5 12" id="KW-0175">Coiled coil</keyword>